<dbReference type="EMBL" id="VFQX01000004">
    <property type="protein sequence ID" value="KAF0983970.1"/>
    <property type="molecule type" value="Genomic_DNA"/>
</dbReference>
<dbReference type="GeneID" id="68115103"/>
<dbReference type="CDD" id="cd07307">
    <property type="entry name" value="BAR"/>
    <property type="match status" value="1"/>
</dbReference>
<dbReference type="VEuPathDB" id="AmoebaDB:NfTy_005160"/>
<dbReference type="GO" id="GO:0008289">
    <property type="term" value="F:lipid binding"/>
    <property type="evidence" value="ECO:0007669"/>
    <property type="project" value="TreeGrafter"/>
</dbReference>
<dbReference type="GO" id="GO:0006897">
    <property type="term" value="P:endocytosis"/>
    <property type="evidence" value="ECO:0007669"/>
    <property type="project" value="InterPro"/>
</dbReference>
<dbReference type="Proteomes" id="UP000444721">
    <property type="component" value="Unassembled WGS sequence"/>
</dbReference>
<feature type="domain" description="BAR" evidence="2">
    <location>
        <begin position="12"/>
        <end position="233"/>
    </location>
</feature>
<dbReference type="InterPro" id="IPR004148">
    <property type="entry name" value="BAR_dom"/>
</dbReference>
<dbReference type="GO" id="GO:0051666">
    <property type="term" value="P:actin cortical patch localization"/>
    <property type="evidence" value="ECO:0007669"/>
    <property type="project" value="InterPro"/>
</dbReference>
<accession>A0A6A5CEF4</accession>
<dbReference type="GO" id="GO:1990528">
    <property type="term" value="C:Rvs161p-Rvs167p complex"/>
    <property type="evidence" value="ECO:0007669"/>
    <property type="project" value="TreeGrafter"/>
</dbReference>
<name>A0A6A5CEF4_NAEFO</name>
<reference evidence="3 4" key="1">
    <citation type="journal article" date="2019" name="Sci. Rep.">
        <title>Nanopore sequencing improves the draft genome of the human pathogenic amoeba Naegleria fowleri.</title>
        <authorList>
            <person name="Liechti N."/>
            <person name="Schurch N."/>
            <person name="Bruggmann R."/>
            <person name="Wittwer M."/>
        </authorList>
    </citation>
    <scope>NUCLEOTIDE SEQUENCE [LARGE SCALE GENOMIC DNA]</scope>
    <source>
        <strain evidence="3 4">ATCC 30894</strain>
    </source>
</reference>
<feature type="region of interest" description="Disordered" evidence="1">
    <location>
        <begin position="238"/>
        <end position="271"/>
    </location>
</feature>
<comment type="caution">
    <text evidence="3">The sequence shown here is derived from an EMBL/GenBank/DDBJ whole genome shotgun (WGS) entry which is preliminary data.</text>
</comment>
<keyword evidence="4" id="KW-1185">Reference proteome</keyword>
<dbReference type="VEuPathDB" id="AmoebaDB:NF0119330"/>
<dbReference type="RefSeq" id="XP_044568683.1">
    <property type="nucleotide sequence ID" value="XM_044711678.1"/>
</dbReference>
<dbReference type="InterPro" id="IPR025640">
    <property type="entry name" value="GYF_2"/>
</dbReference>
<dbReference type="OrthoDB" id="446293at2759"/>
<evidence type="ECO:0000259" key="2">
    <source>
        <dbReference type="PROSITE" id="PS51021"/>
    </source>
</evidence>
<protein>
    <recommendedName>
        <fullName evidence="2">BAR domain-containing protein</fullName>
    </recommendedName>
</protein>
<dbReference type="PANTHER" id="PTHR47174:SF1">
    <property type="entry name" value="REDUCED VIABILITY UPON STARVATION PROTEIN 167"/>
    <property type="match status" value="1"/>
</dbReference>
<evidence type="ECO:0000313" key="4">
    <source>
        <dbReference type="Proteomes" id="UP000444721"/>
    </source>
</evidence>
<dbReference type="SUPFAM" id="SSF103657">
    <property type="entry name" value="BAR/IMD domain-like"/>
    <property type="match status" value="1"/>
</dbReference>
<dbReference type="InterPro" id="IPR027267">
    <property type="entry name" value="AH/BAR_dom_sf"/>
</dbReference>
<evidence type="ECO:0000313" key="3">
    <source>
        <dbReference type="EMBL" id="KAF0983970.1"/>
    </source>
</evidence>
<dbReference type="GO" id="GO:0031097">
    <property type="term" value="C:medial cortex"/>
    <property type="evidence" value="ECO:0007669"/>
    <property type="project" value="TreeGrafter"/>
</dbReference>
<dbReference type="PANTHER" id="PTHR47174">
    <property type="entry name" value="BRIDGING INTEGRATOR 3"/>
    <property type="match status" value="1"/>
</dbReference>
<gene>
    <name evidence="3" type="ORF">FDP41_007885</name>
</gene>
<dbReference type="GO" id="GO:0043332">
    <property type="term" value="C:mating projection tip"/>
    <property type="evidence" value="ECO:0007669"/>
    <property type="project" value="TreeGrafter"/>
</dbReference>
<dbReference type="GO" id="GO:0015629">
    <property type="term" value="C:actin cytoskeleton"/>
    <property type="evidence" value="ECO:0007669"/>
    <property type="project" value="TreeGrafter"/>
</dbReference>
<dbReference type="OMA" id="FRDVNTQ"/>
<feature type="compositionally biased region" description="Polar residues" evidence="1">
    <location>
        <begin position="246"/>
        <end position="269"/>
    </location>
</feature>
<dbReference type="Gene3D" id="1.20.1270.60">
    <property type="entry name" value="Arfaptin homology (AH) domain/BAR domain"/>
    <property type="match status" value="1"/>
</dbReference>
<organism evidence="3 4">
    <name type="scientific">Naegleria fowleri</name>
    <name type="common">Brain eating amoeba</name>
    <dbReference type="NCBI Taxonomy" id="5763"/>
    <lineage>
        <taxon>Eukaryota</taxon>
        <taxon>Discoba</taxon>
        <taxon>Heterolobosea</taxon>
        <taxon>Tetramitia</taxon>
        <taxon>Eutetramitia</taxon>
        <taxon>Vahlkampfiidae</taxon>
        <taxon>Naegleria</taxon>
    </lineage>
</organism>
<dbReference type="InterPro" id="IPR046982">
    <property type="entry name" value="BIN3/RVS161-like"/>
</dbReference>
<dbReference type="GO" id="GO:0097320">
    <property type="term" value="P:plasma membrane tubulation"/>
    <property type="evidence" value="ECO:0007669"/>
    <property type="project" value="TreeGrafter"/>
</dbReference>
<sequence>MKKLWVIGTQTIKTKLGKAEQTEDDEFIMLHNKFKSSEKASENFVKHTNQLIENFHAFSTTLAFLAEDFRDVNTQNSPKIEQAGAVLEKVAKSVETNCVLPFQSNVTANVATPANEYYVLFEPAKKLFKERKEITLQYDYYRQQVEKLSEKQSKNPLELPKAKEKMNTFKEKWDEINLQCKQHILDILEKEQGVFEPAIQQLCANLLEWNSKLATCMAELKNHSSTLIVSPVTTTSSSGGISSGSHAHTQSVSSGGGSDKTSNSRSQSVMGGGAIPPAFDCEWFYVDSNVETQGPVSFKTMQQKFKSGEIKPDTHVYGGDLTDWVQIRTVAGLEQALKQ</sequence>
<dbReference type="Pfam" id="PF14237">
    <property type="entry name" value="GYF_2"/>
    <property type="match status" value="1"/>
</dbReference>
<dbReference type="AlphaFoldDB" id="A0A6A5CEF4"/>
<dbReference type="PROSITE" id="PS51021">
    <property type="entry name" value="BAR"/>
    <property type="match status" value="1"/>
</dbReference>
<proteinExistence type="predicted"/>
<dbReference type="VEuPathDB" id="AmoebaDB:FDP41_007885"/>
<dbReference type="Pfam" id="PF03114">
    <property type="entry name" value="BAR"/>
    <property type="match status" value="1"/>
</dbReference>
<evidence type="ECO:0000256" key="1">
    <source>
        <dbReference type="SAM" id="MobiDB-lite"/>
    </source>
</evidence>